<evidence type="ECO:0000256" key="1">
    <source>
        <dbReference type="SAM" id="MobiDB-lite"/>
    </source>
</evidence>
<organism evidence="2 3">
    <name type="scientific">Muraenolepis orangiensis</name>
    <name type="common">Patagonian moray cod</name>
    <dbReference type="NCBI Taxonomy" id="630683"/>
    <lineage>
        <taxon>Eukaryota</taxon>
        <taxon>Metazoa</taxon>
        <taxon>Chordata</taxon>
        <taxon>Craniata</taxon>
        <taxon>Vertebrata</taxon>
        <taxon>Euteleostomi</taxon>
        <taxon>Actinopterygii</taxon>
        <taxon>Neopterygii</taxon>
        <taxon>Teleostei</taxon>
        <taxon>Neoteleostei</taxon>
        <taxon>Acanthomorphata</taxon>
        <taxon>Zeiogadaria</taxon>
        <taxon>Gadariae</taxon>
        <taxon>Gadiformes</taxon>
        <taxon>Muraenolepidoidei</taxon>
        <taxon>Muraenolepididae</taxon>
        <taxon>Muraenolepis</taxon>
    </lineage>
</organism>
<name>A0A9Q0IHH4_9TELE</name>
<sequence>MRFRSFCTTSRPLRYFAICSRQLAAVPEPPPPRPFDGHSKACHSARPTAERSPRKELSVTQSHLASCIQFVTWRAPAAEERRDEKRLGAAAT</sequence>
<dbReference type="EMBL" id="JANIIK010000109">
    <property type="protein sequence ID" value="KAJ3598183.1"/>
    <property type="molecule type" value="Genomic_DNA"/>
</dbReference>
<reference evidence="2" key="1">
    <citation type="submission" date="2022-07" db="EMBL/GenBank/DDBJ databases">
        <title>Chromosome-level genome of Muraenolepis orangiensis.</title>
        <authorList>
            <person name="Kim J."/>
        </authorList>
    </citation>
    <scope>NUCLEOTIDE SEQUENCE</scope>
    <source>
        <strain evidence="2">KU_S4_2022</strain>
        <tissue evidence="2">Muscle</tissue>
    </source>
</reference>
<protein>
    <submittedName>
        <fullName evidence="2">Uncharacterized protein</fullName>
    </submittedName>
</protein>
<proteinExistence type="predicted"/>
<dbReference type="Proteomes" id="UP001148018">
    <property type="component" value="Unassembled WGS sequence"/>
</dbReference>
<keyword evidence="3" id="KW-1185">Reference proteome</keyword>
<evidence type="ECO:0000313" key="2">
    <source>
        <dbReference type="EMBL" id="KAJ3598183.1"/>
    </source>
</evidence>
<accession>A0A9Q0IHH4</accession>
<evidence type="ECO:0000313" key="3">
    <source>
        <dbReference type="Proteomes" id="UP001148018"/>
    </source>
</evidence>
<dbReference type="AlphaFoldDB" id="A0A9Q0IHH4"/>
<gene>
    <name evidence="2" type="ORF">NHX12_001694</name>
</gene>
<comment type="caution">
    <text evidence="2">The sequence shown here is derived from an EMBL/GenBank/DDBJ whole genome shotgun (WGS) entry which is preliminary data.</text>
</comment>
<feature type="region of interest" description="Disordered" evidence="1">
    <location>
        <begin position="27"/>
        <end position="55"/>
    </location>
</feature>